<keyword evidence="2" id="KW-0678">Repressor</keyword>
<evidence type="ECO:0000256" key="5">
    <source>
        <dbReference type="ARBA" id="ARBA00023242"/>
    </source>
</evidence>
<protein>
    <submittedName>
        <fullName evidence="8">BRMS1 transcriptional repressor and anoikis regulator</fullName>
    </submittedName>
</protein>
<dbReference type="SMART" id="SM01401">
    <property type="entry name" value="Sds3"/>
    <property type="match status" value="1"/>
</dbReference>
<dbReference type="GO" id="GO:0005654">
    <property type="term" value="C:nucleoplasm"/>
    <property type="evidence" value="ECO:0007669"/>
    <property type="project" value="UniProtKB-ARBA"/>
</dbReference>
<evidence type="ECO:0000256" key="3">
    <source>
        <dbReference type="ARBA" id="ARBA00023015"/>
    </source>
</evidence>
<comment type="subcellular location">
    <subcellularLocation>
        <location evidence="1">Nucleus</location>
    </subcellularLocation>
</comment>
<dbReference type="GO" id="GO:0010468">
    <property type="term" value="P:regulation of gene expression"/>
    <property type="evidence" value="ECO:0007669"/>
    <property type="project" value="UniProtKB-ARBA"/>
</dbReference>
<gene>
    <name evidence="8" type="primary">BRMS1</name>
</gene>
<accession>A0A8C2RA70</accession>
<evidence type="ECO:0000256" key="2">
    <source>
        <dbReference type="ARBA" id="ARBA00022491"/>
    </source>
</evidence>
<evidence type="ECO:0000313" key="8">
    <source>
        <dbReference type="Ensembl" id="ENSCHIP00010025921.1"/>
    </source>
</evidence>
<feature type="compositionally biased region" description="Acidic residues" evidence="7">
    <location>
        <begin position="40"/>
        <end position="52"/>
    </location>
</feature>
<dbReference type="Pfam" id="PF08598">
    <property type="entry name" value="Sds3"/>
    <property type="match status" value="1"/>
</dbReference>
<evidence type="ECO:0000256" key="7">
    <source>
        <dbReference type="SAM" id="MobiDB-lite"/>
    </source>
</evidence>
<name>A0A8C2RA70_CAPHI</name>
<dbReference type="PANTHER" id="PTHR21964">
    <property type="entry name" value="BREAST CANCER METASTASIS-SUPPRESSOR 1"/>
    <property type="match status" value="1"/>
</dbReference>
<dbReference type="FunFam" id="1.20.5.1500:FF:000002">
    <property type="entry name" value="breast cancer metastasis-suppressor 1-like protein-A"/>
    <property type="match status" value="1"/>
</dbReference>
<keyword evidence="4" id="KW-0804">Transcription</keyword>
<dbReference type="AlphaFoldDB" id="A0A8C2RA70"/>
<keyword evidence="5" id="KW-0539">Nucleus</keyword>
<proteinExistence type="inferred from homology"/>
<sequence length="410" mass="45698">MPVQPPSKDTEEMEAEGDSAAEMNGEEEESEEERSGSQTESEEESSEMDEEDYERRRSECVSEMMDLEKQFSELKEKLFRERLSQLRVRLEEVGAERAPEYTEPLGGLQRSLKIRIQVAGIYKGFCLDVIRNKYECELQGAKQHLESEKLLLYDTLQGELQERIQRLEEDRQSLDINSEWWDDKLHARGSSKTWDSLPPNKRKKAPLVSGPYIVYMLQEIDILEDWTAIKKVGPALPATGWGLAVQRPLPNQTSFGLCGPSPGELSCQPPAPSASAQAPWLCLASQTSCLRQPLSCSQAGFDGLGGRKAAGLPGSLTREHIDPLPRRGLKLPSAPLEQPPIPERLLWRGTCQAAGSLSAGISSYPPRRGQLCPLRRENQMVRTTKGVPPSTTPSPRPASRKGAWREAGSY</sequence>
<reference evidence="8" key="2">
    <citation type="submission" date="2025-08" db="UniProtKB">
        <authorList>
            <consortium name="Ensembl"/>
        </authorList>
    </citation>
    <scope>IDENTIFICATION</scope>
</reference>
<dbReference type="InterPro" id="IPR013907">
    <property type="entry name" value="Sds3"/>
</dbReference>
<dbReference type="Gene3D" id="1.20.5.1500">
    <property type="match status" value="1"/>
</dbReference>
<organism evidence="8">
    <name type="scientific">Capra hircus</name>
    <name type="common">Goat</name>
    <dbReference type="NCBI Taxonomy" id="9925"/>
    <lineage>
        <taxon>Eukaryota</taxon>
        <taxon>Metazoa</taxon>
        <taxon>Chordata</taxon>
        <taxon>Craniata</taxon>
        <taxon>Vertebrata</taxon>
        <taxon>Euteleostomi</taxon>
        <taxon>Mammalia</taxon>
        <taxon>Eutheria</taxon>
        <taxon>Laurasiatheria</taxon>
        <taxon>Artiodactyla</taxon>
        <taxon>Ruminantia</taxon>
        <taxon>Pecora</taxon>
        <taxon>Bovidae</taxon>
        <taxon>Caprinae</taxon>
        <taxon>Capra</taxon>
    </lineage>
</organism>
<feature type="region of interest" description="Disordered" evidence="7">
    <location>
        <begin position="1"/>
        <end position="58"/>
    </location>
</feature>
<keyword evidence="3" id="KW-0805">Transcription regulation</keyword>
<dbReference type="Ensembl" id="ENSCHIT00010036580.1">
    <property type="protein sequence ID" value="ENSCHIP00010025921.1"/>
    <property type="gene ID" value="ENSCHIG00010019211.1"/>
</dbReference>
<feature type="region of interest" description="Disordered" evidence="7">
    <location>
        <begin position="313"/>
        <end position="335"/>
    </location>
</feature>
<evidence type="ECO:0000256" key="4">
    <source>
        <dbReference type="ARBA" id="ARBA00023163"/>
    </source>
</evidence>
<feature type="region of interest" description="Disordered" evidence="7">
    <location>
        <begin position="380"/>
        <end position="410"/>
    </location>
</feature>
<evidence type="ECO:0000256" key="6">
    <source>
        <dbReference type="ARBA" id="ARBA00038256"/>
    </source>
</evidence>
<evidence type="ECO:0000256" key="1">
    <source>
        <dbReference type="ARBA" id="ARBA00004123"/>
    </source>
</evidence>
<feature type="compositionally biased region" description="Acidic residues" evidence="7">
    <location>
        <begin position="11"/>
        <end position="32"/>
    </location>
</feature>
<comment type="similarity">
    <text evidence="6">Belongs to the BRMS1 family.</text>
</comment>
<reference evidence="8" key="1">
    <citation type="submission" date="2019-03" db="EMBL/GenBank/DDBJ databases">
        <title>Genome sequencing and reference-guided assembly of Black Bengal Goat (Capra hircus).</title>
        <authorList>
            <person name="Siddiki A.Z."/>
            <person name="Baten A."/>
            <person name="Billah M."/>
            <person name="Alam M.A.U."/>
            <person name="Shawrob K.S.M."/>
            <person name="Saha S."/>
            <person name="Chowdhury M."/>
            <person name="Rahman A.H."/>
            <person name="Stear M."/>
            <person name="Miah G."/>
            <person name="Das G.B."/>
            <person name="Hossain M.M."/>
            <person name="Kumkum M."/>
            <person name="Islam M.S."/>
            <person name="Mollah A.M."/>
            <person name="Ahsan A."/>
            <person name="Tusar F."/>
            <person name="Khan M.K.I."/>
        </authorList>
    </citation>
    <scope>NUCLEOTIDE SEQUENCE [LARGE SCALE GENOMIC DNA]</scope>
</reference>